<proteinExistence type="predicted"/>
<gene>
    <name evidence="1" type="ORF">UR47_C0001G0017</name>
</gene>
<dbReference type="Proteomes" id="UP000034488">
    <property type="component" value="Unassembled WGS sequence"/>
</dbReference>
<dbReference type="Pfam" id="PF11104">
    <property type="entry name" value="PilM_2"/>
    <property type="match status" value="1"/>
</dbReference>
<comment type="caution">
    <text evidence="1">The sequence shown here is derived from an EMBL/GenBank/DDBJ whole genome shotgun (WGS) entry which is preliminary data.</text>
</comment>
<dbReference type="CDD" id="cd24049">
    <property type="entry name" value="ASKHA_NBD_PilM"/>
    <property type="match status" value="1"/>
</dbReference>
<dbReference type="EMBL" id="LBPI01000001">
    <property type="protein sequence ID" value="KKP55456.1"/>
    <property type="molecule type" value="Genomic_DNA"/>
</dbReference>
<dbReference type="AlphaFoldDB" id="A0A0G0AVR9"/>
<accession>A0A0G0AVR9</accession>
<dbReference type="Gene3D" id="3.30.1490.300">
    <property type="match status" value="1"/>
</dbReference>
<evidence type="ECO:0000313" key="1">
    <source>
        <dbReference type="EMBL" id="KKP55456.1"/>
    </source>
</evidence>
<dbReference type="InterPro" id="IPR005883">
    <property type="entry name" value="PilM"/>
</dbReference>
<evidence type="ECO:0000313" key="2">
    <source>
        <dbReference type="Proteomes" id="UP000034488"/>
    </source>
</evidence>
<dbReference type="PANTHER" id="PTHR32432:SF3">
    <property type="entry name" value="ETHANOLAMINE UTILIZATION PROTEIN EUTJ"/>
    <property type="match status" value="1"/>
</dbReference>
<protein>
    <submittedName>
        <fullName evidence="1">Type IV pilus assembly protein PilM</fullName>
    </submittedName>
</protein>
<dbReference type="PANTHER" id="PTHR32432">
    <property type="entry name" value="CELL DIVISION PROTEIN FTSA-RELATED"/>
    <property type="match status" value="1"/>
</dbReference>
<dbReference type="InterPro" id="IPR050696">
    <property type="entry name" value="FtsA/MreB"/>
</dbReference>
<dbReference type="NCBIfam" id="TIGR01175">
    <property type="entry name" value="pilM"/>
    <property type="match status" value="1"/>
</dbReference>
<dbReference type="Gene3D" id="3.30.420.40">
    <property type="match status" value="2"/>
</dbReference>
<name>A0A0G0AVR9_9BACT</name>
<dbReference type="PIRSF" id="PIRSF019169">
    <property type="entry name" value="PilM"/>
    <property type="match status" value="1"/>
</dbReference>
<dbReference type="InterPro" id="IPR043129">
    <property type="entry name" value="ATPase_NBD"/>
</dbReference>
<sequence>MAKLPDHVGIDFGTHTVKAVELRNILTSTPELVNLGSQLTPKGVINSEERQDQKKLGVALKMLFDTAKIRNRNVVMALPEFSVFTRFLEFPGVKKEELGEAVFFEAKQYVPMAIEDVQMSYVTIGFNEEKNAPRVLLVAAPKKIIEIYMNVANFADLDLIAIETESVAMGRAMLKSMGKRSVVMLDFGANSTDMSIMADGYLVFSQSISIGSDSLTQSIINKFNFDYNRAEEFKRNYGLIPNVLEGKIFSSLTPIMDSIMLEVRRGVEFYKNKTLSASPNEYLLNGDGALLPGITEYVSKSLGVNAQIANPWLNISIDNKFKDLVAKGGPSYSVAIGLGLKDE</sequence>
<reference evidence="1 2" key="1">
    <citation type="journal article" date="2015" name="Nature">
        <title>rRNA introns, odd ribosomes, and small enigmatic genomes across a large radiation of phyla.</title>
        <authorList>
            <person name="Brown C.T."/>
            <person name="Hug L.A."/>
            <person name="Thomas B.C."/>
            <person name="Sharon I."/>
            <person name="Castelle C.J."/>
            <person name="Singh A."/>
            <person name="Wilkins M.J."/>
            <person name="Williams K.H."/>
            <person name="Banfield J.F."/>
        </authorList>
    </citation>
    <scope>NUCLEOTIDE SEQUENCE [LARGE SCALE GENOMIC DNA]</scope>
</reference>
<organism evidence="1 2">
    <name type="scientific">candidate division WS6 bacterium GW2011_GWB1_33_6</name>
    <dbReference type="NCBI Taxonomy" id="1619088"/>
    <lineage>
        <taxon>Bacteria</taxon>
        <taxon>Candidatus Dojkabacteria</taxon>
    </lineage>
</organism>
<dbReference type="SUPFAM" id="SSF53067">
    <property type="entry name" value="Actin-like ATPase domain"/>
    <property type="match status" value="2"/>
</dbReference>